<evidence type="ECO:0000256" key="1">
    <source>
        <dbReference type="ARBA" id="ARBA00005695"/>
    </source>
</evidence>
<comment type="caution">
    <text evidence="6">The sequence shown here is derived from an EMBL/GenBank/DDBJ whole genome shotgun (WGS) entry which is preliminary data.</text>
</comment>
<accession>A0ABQ5TPL8</accession>
<keyword evidence="2" id="KW-0813">Transport</keyword>
<dbReference type="Gene3D" id="3.40.190.10">
    <property type="entry name" value="Periplasmic binding protein-like II"/>
    <property type="match status" value="1"/>
</dbReference>
<evidence type="ECO:0000256" key="3">
    <source>
        <dbReference type="ARBA" id="ARBA00022729"/>
    </source>
</evidence>
<dbReference type="Pfam" id="PF00496">
    <property type="entry name" value="SBP_bac_5"/>
    <property type="match status" value="1"/>
</dbReference>
<name>A0ABQ5TPL8_9BACI</name>
<feature type="signal peptide" evidence="4">
    <location>
        <begin position="1"/>
        <end position="18"/>
    </location>
</feature>
<feature type="chain" id="PRO_5046893765" evidence="4">
    <location>
        <begin position="19"/>
        <end position="509"/>
    </location>
</feature>
<keyword evidence="3 4" id="KW-0732">Signal</keyword>
<dbReference type="RefSeq" id="WP_317958402.1">
    <property type="nucleotide sequence ID" value="NZ_BSKO01000001.1"/>
</dbReference>
<dbReference type="EMBL" id="BSKO01000001">
    <property type="protein sequence ID" value="GLO68055.1"/>
    <property type="molecule type" value="Genomic_DNA"/>
</dbReference>
<feature type="domain" description="Solute-binding protein family 5" evidence="5">
    <location>
        <begin position="79"/>
        <end position="430"/>
    </location>
</feature>
<dbReference type="PANTHER" id="PTHR30290">
    <property type="entry name" value="PERIPLASMIC BINDING COMPONENT OF ABC TRANSPORTER"/>
    <property type="match status" value="1"/>
</dbReference>
<comment type="similarity">
    <text evidence="1">Belongs to the bacterial solute-binding protein 5 family.</text>
</comment>
<dbReference type="InterPro" id="IPR039424">
    <property type="entry name" value="SBP_5"/>
</dbReference>
<evidence type="ECO:0000313" key="6">
    <source>
        <dbReference type="EMBL" id="GLO68055.1"/>
    </source>
</evidence>
<dbReference type="Gene3D" id="3.90.76.10">
    <property type="entry name" value="Dipeptide-binding Protein, Domain 1"/>
    <property type="match status" value="1"/>
</dbReference>
<dbReference type="SUPFAM" id="SSF53850">
    <property type="entry name" value="Periplasmic binding protein-like II"/>
    <property type="match status" value="1"/>
</dbReference>
<dbReference type="CDD" id="cd08499">
    <property type="entry name" value="PBP2_Ylib_like"/>
    <property type="match status" value="1"/>
</dbReference>
<dbReference type="PROSITE" id="PS51257">
    <property type="entry name" value="PROKAR_LIPOPROTEIN"/>
    <property type="match status" value="1"/>
</dbReference>
<evidence type="ECO:0000256" key="2">
    <source>
        <dbReference type="ARBA" id="ARBA00022448"/>
    </source>
</evidence>
<organism evidence="6 7">
    <name type="scientific">Oceanobacillus kimchii</name>
    <dbReference type="NCBI Taxonomy" id="746691"/>
    <lineage>
        <taxon>Bacteria</taxon>
        <taxon>Bacillati</taxon>
        <taxon>Bacillota</taxon>
        <taxon>Bacilli</taxon>
        <taxon>Bacillales</taxon>
        <taxon>Bacillaceae</taxon>
        <taxon>Oceanobacillus</taxon>
    </lineage>
</organism>
<dbReference type="InterPro" id="IPR030678">
    <property type="entry name" value="Peptide/Ni-bd"/>
</dbReference>
<dbReference type="PIRSF" id="PIRSF002741">
    <property type="entry name" value="MppA"/>
    <property type="match status" value="1"/>
</dbReference>
<dbReference type="InterPro" id="IPR000914">
    <property type="entry name" value="SBP_5_dom"/>
</dbReference>
<dbReference type="Gene3D" id="3.10.105.10">
    <property type="entry name" value="Dipeptide-binding Protein, Domain 3"/>
    <property type="match status" value="1"/>
</dbReference>
<reference evidence="6 7" key="1">
    <citation type="submission" date="2023-02" db="EMBL/GenBank/DDBJ databases">
        <title>Oceanobacillus kimchii IFOP_LL358 isolated form Alexandrium catenella lab strain.</title>
        <authorList>
            <person name="Gajardo G."/>
            <person name="Ueki S."/>
            <person name="Maruyama F."/>
        </authorList>
    </citation>
    <scope>NUCLEOTIDE SEQUENCE [LARGE SCALE GENOMIC DNA]</scope>
    <source>
        <strain evidence="6 7">IFOP_LL358</strain>
    </source>
</reference>
<dbReference type="Proteomes" id="UP001275436">
    <property type="component" value="Unassembled WGS sequence"/>
</dbReference>
<gene>
    <name evidence="6" type="primary">oppA_6</name>
    <name evidence="6" type="ORF">MACH08_38390</name>
</gene>
<proteinExistence type="inferred from homology"/>
<evidence type="ECO:0000259" key="5">
    <source>
        <dbReference type="Pfam" id="PF00496"/>
    </source>
</evidence>
<keyword evidence="7" id="KW-1185">Reference proteome</keyword>
<evidence type="ECO:0000256" key="4">
    <source>
        <dbReference type="SAM" id="SignalP"/>
    </source>
</evidence>
<evidence type="ECO:0000313" key="7">
    <source>
        <dbReference type="Proteomes" id="UP001275436"/>
    </source>
</evidence>
<dbReference type="PANTHER" id="PTHR30290:SF9">
    <property type="entry name" value="OLIGOPEPTIDE-BINDING PROTEIN APPA"/>
    <property type="match status" value="1"/>
</dbReference>
<sequence>MKRSYVLMCLFVVMMITAACSNESSSGKEENTDVPQEITYASTSDAAGLSPIDTNDSVSSNVTYQVYETLFVQNPETMEIEPLLAESYDNPDDNTWVIQLKEGITFHDGTPFNAEAVKYTFEQLKDPDRAAPRASLLAPVSSIEVEDEYTVVLRTNEPYGPMLAALSHTNAAIVSPEADQGHDINKEPVGTGPFVFEEWVEGDHITLTRNEDYWRDPATLEKITFKVVPEFSTAISMLETGEVQFIDAISSDHINRVESIQDVEVQKTDGTRVSYFGFNMEKEPFNELAFREAVAYGVDQEAYVSQLNDLGIYNESIIGPNVFGYEEAAKDNGFVYDQEKAKQIIEDNGYAGQQITLLAATRDNYMKMAEIVQSQLSDIGLNVSIETMEWASFLEIVRKGEYEMTFLGWSNSTADGSELLYPNLHSDNIGSSNYARYENDEFDQLVEESRATVDQELRKQKLNEANLIAMEEAPWIIMDHGIVTGAYDASIEGLVLDPTGKWSLYPVQR</sequence>
<protein>
    <submittedName>
        <fullName evidence="6">Glutathione ABC transporter substrate-binding protein</fullName>
    </submittedName>
</protein>